<evidence type="ECO:0000313" key="2">
    <source>
        <dbReference type="Proteomes" id="UP001153555"/>
    </source>
</evidence>
<feature type="non-terminal residue" evidence="1">
    <location>
        <position position="1"/>
    </location>
</feature>
<protein>
    <recommendedName>
        <fullName evidence="3">Reverse transcriptase</fullName>
    </recommendedName>
</protein>
<sequence length="103" mass="11514">HSPDVSHLMFADDTLVMCEANGGHARTLMTLLHRYQLFTGQSDNMGKSSIFFSRNCSSLLKTDICYLLGGIKSHRSTRYLGLPLGIGKSKKESFDYILKAVRD</sequence>
<gene>
    <name evidence="1" type="ORF">SHERM_16754</name>
</gene>
<proteinExistence type="predicted"/>
<dbReference type="EMBL" id="CACSLK010015233">
    <property type="protein sequence ID" value="CAA0816928.1"/>
    <property type="molecule type" value="Genomic_DNA"/>
</dbReference>
<dbReference type="OrthoDB" id="1434716at2759"/>
<reference evidence="1" key="1">
    <citation type="submission" date="2019-12" db="EMBL/GenBank/DDBJ databases">
        <authorList>
            <person name="Scholes J."/>
        </authorList>
    </citation>
    <scope>NUCLEOTIDE SEQUENCE</scope>
</reference>
<comment type="caution">
    <text evidence="1">The sequence shown here is derived from an EMBL/GenBank/DDBJ whole genome shotgun (WGS) entry which is preliminary data.</text>
</comment>
<accession>A0A9N7R6D3</accession>
<evidence type="ECO:0000313" key="1">
    <source>
        <dbReference type="EMBL" id="CAA0816928.1"/>
    </source>
</evidence>
<name>A0A9N7R6D3_STRHE</name>
<dbReference type="Proteomes" id="UP001153555">
    <property type="component" value="Unassembled WGS sequence"/>
</dbReference>
<feature type="non-terminal residue" evidence="1">
    <location>
        <position position="103"/>
    </location>
</feature>
<organism evidence="1 2">
    <name type="scientific">Striga hermonthica</name>
    <name type="common">Purple witchweed</name>
    <name type="synonym">Buchnera hermonthica</name>
    <dbReference type="NCBI Taxonomy" id="68872"/>
    <lineage>
        <taxon>Eukaryota</taxon>
        <taxon>Viridiplantae</taxon>
        <taxon>Streptophyta</taxon>
        <taxon>Embryophyta</taxon>
        <taxon>Tracheophyta</taxon>
        <taxon>Spermatophyta</taxon>
        <taxon>Magnoliopsida</taxon>
        <taxon>eudicotyledons</taxon>
        <taxon>Gunneridae</taxon>
        <taxon>Pentapetalae</taxon>
        <taxon>asterids</taxon>
        <taxon>lamiids</taxon>
        <taxon>Lamiales</taxon>
        <taxon>Orobanchaceae</taxon>
        <taxon>Buchnereae</taxon>
        <taxon>Striga</taxon>
    </lineage>
</organism>
<evidence type="ECO:0008006" key="3">
    <source>
        <dbReference type="Google" id="ProtNLM"/>
    </source>
</evidence>
<keyword evidence="2" id="KW-1185">Reference proteome</keyword>
<dbReference type="AlphaFoldDB" id="A0A9N7R6D3"/>